<dbReference type="EMBL" id="CM026424">
    <property type="protein sequence ID" value="KAG0579046.1"/>
    <property type="molecule type" value="Genomic_DNA"/>
</dbReference>
<proteinExistence type="predicted"/>
<evidence type="ECO:0000313" key="1">
    <source>
        <dbReference type="EMBL" id="KAG0579046.1"/>
    </source>
</evidence>
<gene>
    <name evidence="1" type="ORF">KC19_4G068300</name>
</gene>
<dbReference type="Proteomes" id="UP000822688">
    <property type="component" value="Chromosome 4"/>
</dbReference>
<name>A0A8T0I7L7_CERPU</name>
<accession>A0A8T0I7L7</accession>
<reference evidence="1" key="1">
    <citation type="submission" date="2020-06" db="EMBL/GenBank/DDBJ databases">
        <title>WGS assembly of Ceratodon purpureus strain R40.</title>
        <authorList>
            <person name="Carey S.B."/>
            <person name="Jenkins J."/>
            <person name="Shu S."/>
            <person name="Lovell J.T."/>
            <person name="Sreedasyam A."/>
            <person name="Maumus F."/>
            <person name="Tiley G.P."/>
            <person name="Fernandez-Pozo N."/>
            <person name="Barry K."/>
            <person name="Chen C."/>
            <person name="Wang M."/>
            <person name="Lipzen A."/>
            <person name="Daum C."/>
            <person name="Saski C.A."/>
            <person name="Payton A.C."/>
            <person name="Mcbreen J.C."/>
            <person name="Conrad R.E."/>
            <person name="Kollar L.M."/>
            <person name="Olsson S."/>
            <person name="Huttunen S."/>
            <person name="Landis J.B."/>
            <person name="Wickett N.J."/>
            <person name="Johnson M.G."/>
            <person name="Rensing S.A."/>
            <person name="Grimwood J."/>
            <person name="Schmutz J."/>
            <person name="Mcdaniel S.F."/>
        </authorList>
    </citation>
    <scope>NUCLEOTIDE SEQUENCE</scope>
    <source>
        <strain evidence="1">R40</strain>
    </source>
</reference>
<evidence type="ECO:0000313" key="2">
    <source>
        <dbReference type="Proteomes" id="UP000822688"/>
    </source>
</evidence>
<comment type="caution">
    <text evidence="1">The sequence shown here is derived from an EMBL/GenBank/DDBJ whole genome shotgun (WGS) entry which is preliminary data.</text>
</comment>
<protein>
    <submittedName>
        <fullName evidence="1">Uncharacterized protein</fullName>
    </submittedName>
</protein>
<sequence length="186" mass="21323">MGRRLFLRPSCTYITRRNWGTHHHDFVGCCVSARLLKNIIIQRSALQSCRNNFQTVVINFPRLVLQTRWTPPCRKKPYTLARRLHLAHSLWSLLCTELSSSHFHGSPDNLVSVRETVPAKCHGGSQEGISEQGRQPVVYRASNSFHSRNARTCLLRSGHKLKHHDTPFSQGEYIVFFLLSQSETDS</sequence>
<keyword evidence="2" id="KW-1185">Reference proteome</keyword>
<organism evidence="1 2">
    <name type="scientific">Ceratodon purpureus</name>
    <name type="common">Fire moss</name>
    <name type="synonym">Dicranum purpureum</name>
    <dbReference type="NCBI Taxonomy" id="3225"/>
    <lineage>
        <taxon>Eukaryota</taxon>
        <taxon>Viridiplantae</taxon>
        <taxon>Streptophyta</taxon>
        <taxon>Embryophyta</taxon>
        <taxon>Bryophyta</taxon>
        <taxon>Bryophytina</taxon>
        <taxon>Bryopsida</taxon>
        <taxon>Dicranidae</taxon>
        <taxon>Pseudoditrichales</taxon>
        <taxon>Ditrichaceae</taxon>
        <taxon>Ceratodon</taxon>
    </lineage>
</organism>
<dbReference type="AlphaFoldDB" id="A0A8T0I7L7"/>